<feature type="region of interest" description="Disordered" evidence="1">
    <location>
        <begin position="190"/>
        <end position="219"/>
    </location>
</feature>
<gene>
    <name evidence="2" type="ORF">Raf01_77190</name>
</gene>
<organism evidence="2 3">
    <name type="scientific">Rugosimonospora africana</name>
    <dbReference type="NCBI Taxonomy" id="556532"/>
    <lineage>
        <taxon>Bacteria</taxon>
        <taxon>Bacillati</taxon>
        <taxon>Actinomycetota</taxon>
        <taxon>Actinomycetes</taxon>
        <taxon>Micromonosporales</taxon>
        <taxon>Micromonosporaceae</taxon>
        <taxon>Rugosimonospora</taxon>
    </lineage>
</organism>
<dbReference type="Proteomes" id="UP000642748">
    <property type="component" value="Unassembled WGS sequence"/>
</dbReference>
<name>A0A8J3R0T4_9ACTN</name>
<evidence type="ECO:0000313" key="2">
    <source>
        <dbReference type="EMBL" id="GIH19547.1"/>
    </source>
</evidence>
<protein>
    <submittedName>
        <fullName evidence="2">Uncharacterized protein</fullName>
    </submittedName>
</protein>
<dbReference type="AlphaFoldDB" id="A0A8J3R0T4"/>
<sequence length="219" mass="24786">MTAYAPQVPGDATRIRFEAEYSPGPYPTVFDSPQKARSYLHDHPRLWRAGSMTVDRGPHPVAWGRFWSFWDDGLFLPRVEATISAAMSVPPVAVEALQLVADAGNCAHVPAALLRPLVSVVRHSAQRLSGWTVSQNIYDYSMSLTRHDYTLNGGASHQVWQVAVRWHRDDPDWDANSVYDGRFHNVYATEREARQAPEGDYRHDSMRGSEQRNPELDLE</sequence>
<evidence type="ECO:0000256" key="1">
    <source>
        <dbReference type="SAM" id="MobiDB-lite"/>
    </source>
</evidence>
<proteinExistence type="predicted"/>
<keyword evidence="3" id="KW-1185">Reference proteome</keyword>
<evidence type="ECO:0000313" key="3">
    <source>
        <dbReference type="Proteomes" id="UP000642748"/>
    </source>
</evidence>
<accession>A0A8J3R0T4</accession>
<dbReference type="EMBL" id="BONZ01000082">
    <property type="protein sequence ID" value="GIH19547.1"/>
    <property type="molecule type" value="Genomic_DNA"/>
</dbReference>
<reference evidence="2" key="1">
    <citation type="submission" date="2021-01" db="EMBL/GenBank/DDBJ databases">
        <title>Whole genome shotgun sequence of Rugosimonospora africana NBRC 104875.</title>
        <authorList>
            <person name="Komaki H."/>
            <person name="Tamura T."/>
        </authorList>
    </citation>
    <scope>NUCLEOTIDE SEQUENCE</scope>
    <source>
        <strain evidence="2">NBRC 104875</strain>
    </source>
</reference>
<comment type="caution">
    <text evidence="2">The sequence shown here is derived from an EMBL/GenBank/DDBJ whole genome shotgun (WGS) entry which is preliminary data.</text>
</comment>